<dbReference type="Proteomes" id="UP001433268">
    <property type="component" value="Unassembled WGS sequence"/>
</dbReference>
<organism evidence="2 3">
    <name type="scientific">Apiospora hydei</name>
    <dbReference type="NCBI Taxonomy" id="1337664"/>
    <lineage>
        <taxon>Eukaryota</taxon>
        <taxon>Fungi</taxon>
        <taxon>Dikarya</taxon>
        <taxon>Ascomycota</taxon>
        <taxon>Pezizomycotina</taxon>
        <taxon>Sordariomycetes</taxon>
        <taxon>Xylariomycetidae</taxon>
        <taxon>Amphisphaeriales</taxon>
        <taxon>Apiosporaceae</taxon>
        <taxon>Apiospora</taxon>
    </lineage>
</organism>
<dbReference type="RefSeq" id="XP_066670744.1">
    <property type="nucleotide sequence ID" value="XM_066807126.1"/>
</dbReference>
<sequence length="777" mass="86144">MDFEKFIMTAQAQRGLPYLANVEFLRHPIAWRFGVEIKGIMFMYLQKPDDDLQMLREEHPGVFILPNQYRNADFGQMGREELGKQLLRAGIRLNRHIDAADGTGELAVPDPTKDANVVDDMIRLSEARNKGIPHPEYRWWTMKDNASVGITPDDINDFPWIAGYHAFSFELTSPILGNTDQSFRELTKVINLLYSSNLLFNNTGGIDVHRIAAVCLASDAAMAQYHYDHVQDNQHSMMFRTTSNVAHGLSALQASLVRDPAQLDGTVNFDNRRPPPTTIEQCVKQILNADSYGAVDRLMSIDRGVLPANYKFPTYEGVPVRNGPRFTTTVEFRQYSANLQHTDDVIAWIKVCLRVCSFAADANAATLNNLVAWGHDYEFPQQDGPPQTNWRDLFRGYGGLDDVLNYYENDVPLFRPAPPDTPERRLAIRNGKRPEQRPETAERPSTAITAIWNGLTTAVAPETPPFPIEVPPTPGFDPVQPTGLGPSATPESLYKMHGALLESFTPLRPAENILQSYEPQRQGFLADYQRTMEMQNARLSPRSNRDVGGRSMDELKRILGVANGSGSGSGSNNDNQQQQQQQPPPIPLHNPNTVSAFTPERFLQTEQQPNGVVFWVHPNANAIQQADQNNNTNNTNGNGNGGNQGVGTNYNNNNPFFVADRPRNAPFLLIHPSAAGANQELQTRLVQQMQAPPMHSGLGPTGAPAVLSQRDEGGALGPSRYPLNRFQRPQNPAARGGQASRARASSSSRIRRRSGEASAVEGEGFRQKLKKPGCVIS</sequence>
<comment type="caution">
    <text evidence="2">The sequence shown here is derived from an EMBL/GenBank/DDBJ whole genome shotgun (WGS) entry which is preliminary data.</text>
</comment>
<feature type="compositionally biased region" description="Basic and acidic residues" evidence="1">
    <location>
        <begin position="421"/>
        <end position="442"/>
    </location>
</feature>
<dbReference type="EMBL" id="JAQQWN010000004">
    <property type="protein sequence ID" value="KAK8087850.1"/>
    <property type="molecule type" value="Genomic_DNA"/>
</dbReference>
<evidence type="ECO:0000313" key="3">
    <source>
        <dbReference type="Proteomes" id="UP001433268"/>
    </source>
</evidence>
<feature type="region of interest" description="Disordered" evidence="1">
    <location>
        <begin position="414"/>
        <end position="443"/>
    </location>
</feature>
<proteinExistence type="predicted"/>
<reference evidence="2 3" key="1">
    <citation type="submission" date="2023-01" db="EMBL/GenBank/DDBJ databases">
        <title>Analysis of 21 Apiospora genomes using comparative genomics revels a genus with tremendous synthesis potential of carbohydrate active enzymes and secondary metabolites.</title>
        <authorList>
            <person name="Sorensen T."/>
        </authorList>
    </citation>
    <scope>NUCLEOTIDE SEQUENCE [LARGE SCALE GENOMIC DNA]</scope>
    <source>
        <strain evidence="2 3">CBS 114990</strain>
    </source>
</reference>
<feature type="compositionally biased region" description="Low complexity" evidence="1">
    <location>
        <begin position="733"/>
        <end position="748"/>
    </location>
</feature>
<feature type="compositionally biased region" description="Low complexity" evidence="1">
    <location>
        <begin position="626"/>
        <end position="637"/>
    </location>
</feature>
<name>A0ABR1WXG1_9PEZI</name>
<keyword evidence="3" id="KW-1185">Reference proteome</keyword>
<gene>
    <name evidence="2" type="ORF">PG997_002811</name>
</gene>
<dbReference type="GeneID" id="92040186"/>
<feature type="region of interest" description="Disordered" evidence="1">
    <location>
        <begin position="692"/>
        <end position="777"/>
    </location>
</feature>
<evidence type="ECO:0000256" key="1">
    <source>
        <dbReference type="SAM" id="MobiDB-lite"/>
    </source>
</evidence>
<feature type="compositionally biased region" description="Low complexity" evidence="1">
    <location>
        <begin position="570"/>
        <end position="581"/>
    </location>
</feature>
<protein>
    <submittedName>
        <fullName evidence="2">Uncharacterized protein</fullName>
    </submittedName>
</protein>
<accession>A0ABR1WXG1</accession>
<feature type="region of interest" description="Disordered" evidence="1">
    <location>
        <begin position="561"/>
        <end position="594"/>
    </location>
</feature>
<feature type="region of interest" description="Disordered" evidence="1">
    <location>
        <begin position="626"/>
        <end position="649"/>
    </location>
</feature>
<evidence type="ECO:0000313" key="2">
    <source>
        <dbReference type="EMBL" id="KAK8087850.1"/>
    </source>
</evidence>